<feature type="transmembrane region" description="Helical" evidence="2">
    <location>
        <begin position="102"/>
        <end position="126"/>
    </location>
</feature>
<keyword evidence="2" id="KW-0472">Membrane</keyword>
<keyword evidence="2" id="KW-0812">Transmembrane</keyword>
<sequence>MSVSVDYRAEARADQATQAEQRRLDAAAAERRRQDRQRADDERAARLDGQRAADKARRRAERAVRRERMLTPQNVYRVGTLALVVASGLASLPAQVLHFVDISAMLLPLPLSLEGAAWVMAAGVAFADSRHLAAWVRWLLRLFVMAAASFAASVNYGYGTGLSNLSPAERSTAGIGLAAVTLLGPLLFEVRQWVCTLAAAGDDTPEARSARRHQRLRRRHHRAVARTADRLVSAAPLGTLPSEDAWARAWAIETGADCPGMTPRLHRRAVQSAAALEAALTPTPKTTGKRQKKTETSAERSTHDLQESADPAAPAVGSAPVVVALPVPRPVGFLKPSPSLKPPAASKSVRPVTVAAQSARPARRATGRLPQSARPARRPARTPAELLTEARQATAGWPDEHLTADRIRRAVHTSSERARTLRDTLHAERTTPAVKP</sequence>
<feature type="compositionally biased region" description="Basic and acidic residues" evidence="1">
    <location>
        <begin position="408"/>
        <end position="429"/>
    </location>
</feature>
<feature type="region of interest" description="Disordered" evidence="1">
    <location>
        <begin position="408"/>
        <end position="436"/>
    </location>
</feature>
<organism evidence="3 4">
    <name type="scientific">Streptomyces bauhiniae</name>
    <dbReference type="NCBI Taxonomy" id="2340725"/>
    <lineage>
        <taxon>Bacteria</taxon>
        <taxon>Bacillati</taxon>
        <taxon>Actinomycetota</taxon>
        <taxon>Actinomycetes</taxon>
        <taxon>Kitasatosporales</taxon>
        <taxon>Streptomycetaceae</taxon>
        <taxon>Streptomyces</taxon>
    </lineage>
</organism>
<feature type="compositionally biased region" description="Basic and acidic residues" evidence="1">
    <location>
        <begin position="20"/>
        <end position="57"/>
    </location>
</feature>
<feature type="compositionally biased region" description="Basic and acidic residues" evidence="1">
    <location>
        <begin position="293"/>
        <end position="306"/>
    </location>
</feature>
<protein>
    <recommendedName>
        <fullName evidence="5">DUF2637 domain-containing protein</fullName>
    </recommendedName>
</protein>
<feature type="region of interest" description="Disordered" evidence="1">
    <location>
        <begin position="1"/>
        <end position="57"/>
    </location>
</feature>
<evidence type="ECO:0000313" key="4">
    <source>
        <dbReference type="Proteomes" id="UP000470520"/>
    </source>
</evidence>
<feature type="region of interest" description="Disordered" evidence="1">
    <location>
        <begin position="277"/>
        <end position="314"/>
    </location>
</feature>
<feature type="compositionally biased region" description="Low complexity" evidence="1">
    <location>
        <begin position="277"/>
        <end position="286"/>
    </location>
</feature>
<comment type="caution">
    <text evidence="3">The sequence shown here is derived from an EMBL/GenBank/DDBJ whole genome shotgun (WGS) entry which is preliminary data.</text>
</comment>
<evidence type="ECO:0000256" key="1">
    <source>
        <dbReference type="SAM" id="MobiDB-lite"/>
    </source>
</evidence>
<feature type="transmembrane region" description="Helical" evidence="2">
    <location>
        <begin position="75"/>
        <end position="96"/>
    </location>
</feature>
<keyword evidence="2" id="KW-1133">Transmembrane helix</keyword>
<evidence type="ECO:0000313" key="3">
    <source>
        <dbReference type="EMBL" id="NEB95472.1"/>
    </source>
</evidence>
<evidence type="ECO:0008006" key="5">
    <source>
        <dbReference type="Google" id="ProtNLM"/>
    </source>
</evidence>
<dbReference type="RefSeq" id="WP_164194298.1">
    <property type="nucleotide sequence ID" value="NZ_JAAGMR010000321.1"/>
</dbReference>
<dbReference type="AlphaFoldDB" id="A0A7K3R018"/>
<name>A0A7K3R018_9ACTN</name>
<reference evidence="3 4" key="1">
    <citation type="submission" date="2020-01" db="EMBL/GenBank/DDBJ databases">
        <title>Insect and environment-associated Actinomycetes.</title>
        <authorList>
            <person name="Currrie C."/>
            <person name="Chevrette M."/>
            <person name="Carlson C."/>
            <person name="Stubbendieck R."/>
            <person name="Wendt-Pienkowski E."/>
        </authorList>
    </citation>
    <scope>NUCLEOTIDE SEQUENCE [LARGE SCALE GENOMIC DNA]</scope>
    <source>
        <strain evidence="3 4">SID7754</strain>
    </source>
</reference>
<feature type="transmembrane region" description="Helical" evidence="2">
    <location>
        <begin position="138"/>
        <end position="158"/>
    </location>
</feature>
<dbReference type="Proteomes" id="UP000470520">
    <property type="component" value="Unassembled WGS sequence"/>
</dbReference>
<evidence type="ECO:0000256" key="2">
    <source>
        <dbReference type="SAM" id="Phobius"/>
    </source>
</evidence>
<feature type="compositionally biased region" description="Low complexity" evidence="1">
    <location>
        <begin position="335"/>
        <end position="348"/>
    </location>
</feature>
<gene>
    <name evidence="3" type="ORF">G3I21_27995</name>
</gene>
<feature type="region of interest" description="Disordered" evidence="1">
    <location>
        <begin position="335"/>
        <end position="382"/>
    </location>
</feature>
<dbReference type="EMBL" id="JAAGMR010000321">
    <property type="protein sequence ID" value="NEB95472.1"/>
    <property type="molecule type" value="Genomic_DNA"/>
</dbReference>
<accession>A0A7K3R018</accession>
<proteinExistence type="predicted"/>